<gene>
    <name evidence="3" type="ORF">PF010_g32774</name>
    <name evidence="2" type="ORF">PF011_g16403</name>
</gene>
<dbReference type="Proteomes" id="UP000488956">
    <property type="component" value="Unassembled WGS sequence"/>
</dbReference>
<evidence type="ECO:0000313" key="5">
    <source>
        <dbReference type="Proteomes" id="UP000488956"/>
    </source>
</evidence>
<comment type="caution">
    <text evidence="2">The sequence shown here is derived from an EMBL/GenBank/DDBJ whole genome shotgun (WGS) entry which is preliminary data.</text>
</comment>
<protein>
    <submittedName>
        <fullName evidence="2">Uncharacterized protein</fullName>
    </submittedName>
</protein>
<evidence type="ECO:0000313" key="2">
    <source>
        <dbReference type="EMBL" id="KAE8995252.1"/>
    </source>
</evidence>
<dbReference type="EMBL" id="QXFW01001171">
    <property type="protein sequence ID" value="KAE8995252.1"/>
    <property type="molecule type" value="Genomic_DNA"/>
</dbReference>
<dbReference type="Proteomes" id="UP000460718">
    <property type="component" value="Unassembled WGS sequence"/>
</dbReference>
<reference evidence="4 5" key="1">
    <citation type="submission" date="2018-09" db="EMBL/GenBank/DDBJ databases">
        <title>Genomic investigation of the strawberry pathogen Phytophthora fragariae indicates pathogenicity is determined by transcriptional variation in three key races.</title>
        <authorList>
            <person name="Adams T.M."/>
            <person name="Armitage A.D."/>
            <person name="Sobczyk M.K."/>
            <person name="Bates H.J."/>
            <person name="Dunwell J.M."/>
            <person name="Nellist C.F."/>
            <person name="Harrison R.J."/>
        </authorList>
    </citation>
    <scope>NUCLEOTIDE SEQUENCE [LARGE SCALE GENOMIC DNA]</scope>
    <source>
        <strain evidence="3 5">ONT-3</strain>
        <strain evidence="2 4">SCRP245</strain>
    </source>
</reference>
<evidence type="ECO:0000256" key="1">
    <source>
        <dbReference type="SAM" id="MobiDB-lite"/>
    </source>
</evidence>
<organism evidence="2 4">
    <name type="scientific">Phytophthora fragariae</name>
    <dbReference type="NCBI Taxonomy" id="53985"/>
    <lineage>
        <taxon>Eukaryota</taxon>
        <taxon>Sar</taxon>
        <taxon>Stramenopiles</taxon>
        <taxon>Oomycota</taxon>
        <taxon>Peronosporomycetes</taxon>
        <taxon>Peronosporales</taxon>
        <taxon>Peronosporaceae</taxon>
        <taxon>Phytophthora</taxon>
    </lineage>
</organism>
<name>A0A6A3JMJ2_9STRA</name>
<evidence type="ECO:0000313" key="3">
    <source>
        <dbReference type="EMBL" id="KAE9053809.1"/>
    </source>
</evidence>
<dbReference type="AlphaFoldDB" id="A0A6A3JMJ2"/>
<dbReference type="EMBL" id="QXFX01010470">
    <property type="protein sequence ID" value="KAE9053809.1"/>
    <property type="molecule type" value="Genomic_DNA"/>
</dbReference>
<proteinExistence type="predicted"/>
<evidence type="ECO:0000313" key="4">
    <source>
        <dbReference type="Proteomes" id="UP000460718"/>
    </source>
</evidence>
<accession>A0A6A3JMJ2</accession>
<feature type="region of interest" description="Disordered" evidence="1">
    <location>
        <begin position="28"/>
        <end position="88"/>
    </location>
</feature>
<sequence length="131" mass="14171">MGMLRIPLDELGGGQRCVQTPGALAHGNFYGGVPQPQYQEHRPPPVQTGVHGGDGRMPSAKAPQYAGYKQLNAGGDSPPNGYPNYGQSKLNIRDFDGKETYKGLGAGFEQWGLVFIGQWPRGPTDFAGRRR</sequence>